<protein>
    <submittedName>
        <fullName evidence="2">Uncharacterized protein</fullName>
    </submittedName>
</protein>
<gene>
    <name evidence="2" type="ORF">NCTC8782_03155</name>
</gene>
<feature type="transmembrane region" description="Helical" evidence="1">
    <location>
        <begin position="6"/>
        <end position="21"/>
    </location>
</feature>
<organism evidence="2 3">
    <name type="scientific">Citrobacter youngae</name>
    <dbReference type="NCBI Taxonomy" id="133448"/>
    <lineage>
        <taxon>Bacteria</taxon>
        <taxon>Pseudomonadati</taxon>
        <taxon>Pseudomonadota</taxon>
        <taxon>Gammaproteobacteria</taxon>
        <taxon>Enterobacterales</taxon>
        <taxon>Enterobacteriaceae</taxon>
        <taxon>Citrobacter</taxon>
        <taxon>Citrobacter freundii complex</taxon>
    </lineage>
</organism>
<name>A0A9Q8E8J1_9ENTR</name>
<dbReference type="Proteomes" id="UP000255286">
    <property type="component" value="Unassembled WGS sequence"/>
</dbReference>
<sequence length="36" mass="4578">MITALYWYVLFLFIWGVIRTFERRRKTERKTESRNP</sequence>
<keyword evidence="1" id="KW-0472">Membrane</keyword>
<evidence type="ECO:0000256" key="1">
    <source>
        <dbReference type="SAM" id="Phobius"/>
    </source>
</evidence>
<evidence type="ECO:0000313" key="3">
    <source>
        <dbReference type="Proteomes" id="UP000255286"/>
    </source>
</evidence>
<keyword evidence="1" id="KW-1133">Transmembrane helix</keyword>
<reference evidence="2 3" key="1">
    <citation type="submission" date="2018-06" db="EMBL/GenBank/DDBJ databases">
        <authorList>
            <consortium name="Pathogen Informatics"/>
            <person name="Doyle S."/>
        </authorList>
    </citation>
    <scope>NUCLEOTIDE SEQUENCE [LARGE SCALE GENOMIC DNA]</scope>
    <source>
        <strain evidence="2 3">NCTC8782</strain>
    </source>
</reference>
<keyword evidence="1" id="KW-0812">Transmembrane</keyword>
<accession>A0A9Q8E8J1</accession>
<comment type="caution">
    <text evidence="2">The sequence shown here is derived from an EMBL/GenBank/DDBJ whole genome shotgun (WGS) entry which is preliminary data.</text>
</comment>
<proteinExistence type="predicted"/>
<dbReference type="AlphaFoldDB" id="A0A9Q8E8J1"/>
<dbReference type="EMBL" id="UIGT01000001">
    <property type="protein sequence ID" value="SUX80559.1"/>
    <property type="molecule type" value="Genomic_DNA"/>
</dbReference>
<evidence type="ECO:0000313" key="2">
    <source>
        <dbReference type="EMBL" id="SUX80559.1"/>
    </source>
</evidence>